<dbReference type="GeneID" id="75576691"/>
<reference evidence="1" key="1">
    <citation type="journal article" date="2012" name="Nat. Genet.">
        <title>Whole-genome sequence of Schistosoma haematobium.</title>
        <authorList>
            <person name="Young N.D."/>
            <person name="Jex A.R."/>
            <person name="Li B."/>
            <person name="Liu S."/>
            <person name="Yang L."/>
            <person name="Xiong Z."/>
            <person name="Li Y."/>
            <person name="Cantacessi C."/>
            <person name="Hall R.S."/>
            <person name="Xu X."/>
            <person name="Chen F."/>
            <person name="Wu X."/>
            <person name="Zerlotini A."/>
            <person name="Oliveira G."/>
            <person name="Hofmann A."/>
            <person name="Zhang G."/>
            <person name="Fang X."/>
            <person name="Kang Y."/>
            <person name="Campbell B.E."/>
            <person name="Loukas A."/>
            <person name="Ranganathan S."/>
            <person name="Rollinson D."/>
            <person name="Rinaldi G."/>
            <person name="Brindley P.J."/>
            <person name="Yang H."/>
            <person name="Wang J."/>
            <person name="Wang J."/>
            <person name="Gasser R.B."/>
        </authorList>
    </citation>
    <scope>NUCLEOTIDE SEQUENCE</scope>
</reference>
<reference evidence="1" key="4">
    <citation type="journal article" date="2022" name="PLoS Pathog.">
        <title>Chromosome-level genome of Schistosoma haematobium underpins genome-wide explorations of molecular variation.</title>
        <authorList>
            <person name="Stroehlein A.J."/>
            <person name="Korhonen P.K."/>
            <person name="Lee V.V."/>
            <person name="Ralph S.A."/>
            <person name="Mentink-Kane M."/>
            <person name="You H."/>
            <person name="McManus D.P."/>
            <person name="Tchuente L.T."/>
            <person name="Stothard J.R."/>
            <person name="Kaur P."/>
            <person name="Dudchenko O."/>
            <person name="Aiden E.L."/>
            <person name="Yang B."/>
            <person name="Yang H."/>
            <person name="Emery A.M."/>
            <person name="Webster B.L."/>
            <person name="Brindley P.J."/>
            <person name="Rollinson D."/>
            <person name="Chang B.C.H."/>
            <person name="Gasser R.B."/>
            <person name="Young N.D."/>
        </authorList>
    </citation>
    <scope>NUCLEOTIDE SEQUENCE</scope>
</reference>
<dbReference type="CTD" id="75576691"/>
<dbReference type="EMBL" id="AMPZ03000002">
    <property type="protein sequence ID" value="KAH9591417.1"/>
    <property type="molecule type" value="Genomic_DNA"/>
</dbReference>
<evidence type="ECO:0000313" key="2">
    <source>
        <dbReference type="Proteomes" id="UP000471633"/>
    </source>
</evidence>
<dbReference type="Proteomes" id="UP000471633">
    <property type="component" value="Unassembled WGS sequence"/>
</dbReference>
<dbReference type="Gene3D" id="3.10.10.10">
    <property type="entry name" value="HIV Type 1 Reverse Transcriptase, subunit A, domain 1"/>
    <property type="match status" value="1"/>
</dbReference>
<dbReference type="InterPro" id="IPR050951">
    <property type="entry name" value="Retrovirus_Pol_polyprotein"/>
</dbReference>
<comment type="caution">
    <text evidence="1">The sequence shown here is derived from an EMBL/GenBank/DDBJ whole genome shotgun (WGS) entry which is preliminary data.</text>
</comment>
<protein>
    <recommendedName>
        <fullName evidence="3">Reverse transcriptase domain-containing protein</fullName>
    </recommendedName>
</protein>
<evidence type="ECO:0000313" key="1">
    <source>
        <dbReference type="EMBL" id="KAH9591417.1"/>
    </source>
</evidence>
<dbReference type="InterPro" id="IPR043502">
    <property type="entry name" value="DNA/RNA_pol_sf"/>
</dbReference>
<dbReference type="AlphaFoldDB" id="A0A922LQE1"/>
<dbReference type="SUPFAM" id="SSF56672">
    <property type="entry name" value="DNA/RNA polymerases"/>
    <property type="match status" value="1"/>
</dbReference>
<accession>A0A922LQE1</accession>
<organism evidence="1 2">
    <name type="scientific">Schistosoma haematobium</name>
    <name type="common">Blood fluke</name>
    <dbReference type="NCBI Taxonomy" id="6185"/>
    <lineage>
        <taxon>Eukaryota</taxon>
        <taxon>Metazoa</taxon>
        <taxon>Spiralia</taxon>
        <taxon>Lophotrochozoa</taxon>
        <taxon>Platyhelminthes</taxon>
        <taxon>Trematoda</taxon>
        <taxon>Digenea</taxon>
        <taxon>Strigeidida</taxon>
        <taxon>Schistosomatoidea</taxon>
        <taxon>Schistosomatidae</taxon>
        <taxon>Schistosoma</taxon>
    </lineage>
</organism>
<dbReference type="PANTHER" id="PTHR37984">
    <property type="entry name" value="PROTEIN CBG26694"/>
    <property type="match status" value="1"/>
</dbReference>
<dbReference type="RefSeq" id="XP_051071635.1">
    <property type="nucleotide sequence ID" value="XM_051208665.1"/>
</dbReference>
<dbReference type="PANTHER" id="PTHR37984:SF5">
    <property type="entry name" value="PROTEIN NYNRIN-LIKE"/>
    <property type="match status" value="1"/>
</dbReference>
<dbReference type="KEGG" id="shx:MS3_00001171"/>
<gene>
    <name evidence="1" type="ORF">MS3_00001171</name>
</gene>
<proteinExistence type="predicted"/>
<reference evidence="1" key="3">
    <citation type="submission" date="2021-06" db="EMBL/GenBank/DDBJ databases">
        <title>Chromosome-level genome assembly for S. haematobium.</title>
        <authorList>
            <person name="Stroehlein A.J."/>
        </authorList>
    </citation>
    <scope>NUCLEOTIDE SEQUENCE</scope>
</reference>
<keyword evidence="2" id="KW-1185">Reference proteome</keyword>
<sequence length="132" mass="14366">MTEFSTIFQPVLGQCTAMKATLRLKPGAKPVFRPKRPVPYAALSKVDEKLNRLRLQGVITPVSYSAWAAPIVVIKKANGTIRICADFSTGLNAAIEQHHYPLPVPADLLTMLNGGKFFAKLDLANAYLQVSG</sequence>
<reference evidence="1" key="2">
    <citation type="journal article" date="2019" name="Gigascience">
        <title>High-quality Schistosoma haematobium genome achieved by single-molecule and long-range sequencing.</title>
        <authorList>
            <person name="Stroehlein A.J."/>
            <person name="Korhonen P.K."/>
            <person name="Chong T.M."/>
            <person name="Lim Y.L."/>
            <person name="Chan K.G."/>
            <person name="Webster B."/>
            <person name="Rollinson D."/>
            <person name="Brindley P.J."/>
            <person name="Gasser R.B."/>
            <person name="Young N.D."/>
        </authorList>
    </citation>
    <scope>NUCLEOTIDE SEQUENCE</scope>
</reference>
<evidence type="ECO:0008006" key="3">
    <source>
        <dbReference type="Google" id="ProtNLM"/>
    </source>
</evidence>
<name>A0A922LQE1_SCHHA</name>